<dbReference type="Proteomes" id="UP000288216">
    <property type="component" value="Unassembled WGS sequence"/>
</dbReference>
<accession>A0A401P169</accession>
<keyword evidence="1" id="KW-0732">Signal</keyword>
<name>A0A401P169_SCYTO</name>
<gene>
    <name evidence="2" type="ORF">scyTo_0007948</name>
</gene>
<evidence type="ECO:0000313" key="2">
    <source>
        <dbReference type="EMBL" id="GCB66847.1"/>
    </source>
</evidence>
<keyword evidence="3" id="KW-1185">Reference proteome</keyword>
<evidence type="ECO:0000256" key="1">
    <source>
        <dbReference type="SAM" id="SignalP"/>
    </source>
</evidence>
<protein>
    <recommendedName>
        <fullName evidence="4">Secreted protein</fullName>
    </recommendedName>
</protein>
<organism evidence="2 3">
    <name type="scientific">Scyliorhinus torazame</name>
    <name type="common">Cloudy catshark</name>
    <name type="synonym">Catulus torazame</name>
    <dbReference type="NCBI Taxonomy" id="75743"/>
    <lineage>
        <taxon>Eukaryota</taxon>
        <taxon>Metazoa</taxon>
        <taxon>Chordata</taxon>
        <taxon>Craniata</taxon>
        <taxon>Vertebrata</taxon>
        <taxon>Chondrichthyes</taxon>
        <taxon>Elasmobranchii</taxon>
        <taxon>Galeomorphii</taxon>
        <taxon>Galeoidea</taxon>
        <taxon>Carcharhiniformes</taxon>
        <taxon>Scyliorhinidae</taxon>
        <taxon>Scyliorhinus</taxon>
    </lineage>
</organism>
<feature type="signal peptide" evidence="1">
    <location>
        <begin position="1"/>
        <end position="16"/>
    </location>
</feature>
<evidence type="ECO:0000313" key="3">
    <source>
        <dbReference type="Proteomes" id="UP000288216"/>
    </source>
</evidence>
<proteinExistence type="predicted"/>
<reference evidence="2 3" key="1">
    <citation type="journal article" date="2018" name="Nat. Ecol. Evol.">
        <title>Shark genomes provide insights into elasmobranch evolution and the origin of vertebrates.</title>
        <authorList>
            <person name="Hara Y"/>
            <person name="Yamaguchi K"/>
            <person name="Onimaru K"/>
            <person name="Kadota M"/>
            <person name="Koyanagi M"/>
            <person name="Keeley SD"/>
            <person name="Tatsumi K"/>
            <person name="Tanaka K"/>
            <person name="Motone F"/>
            <person name="Kageyama Y"/>
            <person name="Nozu R"/>
            <person name="Adachi N"/>
            <person name="Nishimura O"/>
            <person name="Nakagawa R"/>
            <person name="Tanegashima C"/>
            <person name="Kiyatake I"/>
            <person name="Matsumoto R"/>
            <person name="Murakumo K"/>
            <person name="Nishida K"/>
            <person name="Terakita A"/>
            <person name="Kuratani S"/>
            <person name="Sato K"/>
            <person name="Hyodo S Kuraku.S."/>
        </authorList>
    </citation>
    <scope>NUCLEOTIDE SEQUENCE [LARGE SCALE GENOMIC DNA]</scope>
</reference>
<dbReference type="EMBL" id="BFAA01002970">
    <property type="protein sequence ID" value="GCB66847.1"/>
    <property type="molecule type" value="Genomic_DNA"/>
</dbReference>
<evidence type="ECO:0008006" key="4">
    <source>
        <dbReference type="Google" id="ProtNLM"/>
    </source>
</evidence>
<dbReference type="AlphaFoldDB" id="A0A401P169"/>
<comment type="caution">
    <text evidence="2">The sequence shown here is derived from an EMBL/GenBank/DDBJ whole genome shotgun (WGS) entry which is preliminary data.</text>
</comment>
<feature type="chain" id="PRO_5019462551" description="Secreted protein" evidence="1">
    <location>
        <begin position="17"/>
        <end position="102"/>
    </location>
</feature>
<sequence length="102" mass="12093">MMYAFSSLICFQLFTSIRFAINRAPVIQWDAVQFDVNAVFGLCCRWQWTNSDDFWLSLQAEKLTARSCQFPQMDIKDYMAPRNLHQECRKPTEVEKKVEIMD</sequence>